<sequence>MAEVVRSILRSAEGFRSREAGTFYSQLEDQTRILLETVKGITPGELEWQAEHGMNTIGMLLAHNAIVDVFWTQLAIFGLTEHDSMPALGIGMDDDGMPLAPDAGPPANLRGKPLAYYEDLISRARAYVKDAWSKLTDADMEKETTRERPDGGRRILNVRWAMYHILEHFAGHRGQIQLLRHLYHASVGAASK</sequence>
<comment type="caution">
    <text evidence="1">The sequence shown here is derived from an EMBL/GenBank/DDBJ whole genome shotgun (WGS) entry which is preliminary data.</text>
</comment>
<dbReference type="Gene3D" id="1.20.120.450">
    <property type="entry name" value="dinb family like domain"/>
    <property type="match status" value="1"/>
</dbReference>
<dbReference type="InterPro" id="IPR034660">
    <property type="entry name" value="DinB/YfiT-like"/>
</dbReference>
<protein>
    <submittedName>
        <fullName evidence="1">DUF664 domain-containing protein</fullName>
    </submittedName>
</protein>
<evidence type="ECO:0000313" key="1">
    <source>
        <dbReference type="EMBL" id="TMQ50744.1"/>
    </source>
</evidence>
<dbReference type="Proteomes" id="UP000316292">
    <property type="component" value="Unassembled WGS sequence"/>
</dbReference>
<proteinExistence type="predicted"/>
<gene>
    <name evidence="1" type="ORF">E6K71_01870</name>
</gene>
<accession>A0A538SH95</accession>
<dbReference type="EMBL" id="VBOR01000029">
    <property type="protein sequence ID" value="TMQ50744.1"/>
    <property type="molecule type" value="Genomic_DNA"/>
</dbReference>
<evidence type="ECO:0000313" key="2">
    <source>
        <dbReference type="Proteomes" id="UP000316292"/>
    </source>
</evidence>
<organism evidence="1 2">
    <name type="scientific">Eiseniibacteriota bacterium</name>
    <dbReference type="NCBI Taxonomy" id="2212470"/>
    <lineage>
        <taxon>Bacteria</taxon>
        <taxon>Candidatus Eiseniibacteriota</taxon>
    </lineage>
</organism>
<dbReference type="InterPro" id="IPR007061">
    <property type="entry name" value="MST-like"/>
</dbReference>
<reference evidence="1 2" key="1">
    <citation type="journal article" date="2019" name="Nat. Microbiol.">
        <title>Mediterranean grassland soil C-N compound turnover is dependent on rainfall and depth, and is mediated by genomically divergent microorganisms.</title>
        <authorList>
            <person name="Diamond S."/>
            <person name="Andeer P.F."/>
            <person name="Li Z."/>
            <person name="Crits-Christoph A."/>
            <person name="Burstein D."/>
            <person name="Anantharaman K."/>
            <person name="Lane K.R."/>
            <person name="Thomas B.C."/>
            <person name="Pan C."/>
            <person name="Northen T.R."/>
            <person name="Banfield J.F."/>
        </authorList>
    </citation>
    <scope>NUCLEOTIDE SEQUENCE [LARGE SCALE GENOMIC DNA]</scope>
    <source>
        <strain evidence="1">WS_1</strain>
    </source>
</reference>
<name>A0A538SH95_UNCEI</name>
<dbReference type="Pfam" id="PF04978">
    <property type="entry name" value="MST"/>
    <property type="match status" value="1"/>
</dbReference>
<dbReference type="AlphaFoldDB" id="A0A538SH95"/>
<dbReference type="SUPFAM" id="SSF109854">
    <property type="entry name" value="DinB/YfiT-like putative metalloenzymes"/>
    <property type="match status" value="1"/>
</dbReference>